<accession>A0A3Z2GMP4</accession>
<organism evidence="2">
    <name type="scientific">Salmonella enterica I</name>
    <dbReference type="NCBI Taxonomy" id="59201"/>
    <lineage>
        <taxon>Bacteria</taxon>
        <taxon>Pseudomonadati</taxon>
        <taxon>Pseudomonadota</taxon>
        <taxon>Gammaproteobacteria</taxon>
        <taxon>Enterobacterales</taxon>
        <taxon>Enterobacteriaceae</taxon>
        <taxon>Salmonella</taxon>
    </lineage>
</organism>
<evidence type="ECO:0000256" key="1">
    <source>
        <dbReference type="SAM" id="SignalP"/>
    </source>
</evidence>
<keyword evidence="1" id="KW-0732">Signal</keyword>
<dbReference type="EMBL" id="AAHZXX010000012">
    <property type="protein sequence ID" value="ECC0688894.1"/>
    <property type="molecule type" value="Genomic_DNA"/>
</dbReference>
<proteinExistence type="predicted"/>
<dbReference type="AlphaFoldDB" id="A0A3Z2GMP4"/>
<protein>
    <submittedName>
        <fullName evidence="2">Uncharacterized protein</fullName>
    </submittedName>
</protein>
<feature type="signal peptide" evidence="1">
    <location>
        <begin position="1"/>
        <end position="19"/>
    </location>
</feature>
<gene>
    <name evidence="3" type="ORF">FKN96_05640</name>
    <name evidence="2" type="ORF">FMV10_11170</name>
</gene>
<evidence type="ECO:0000313" key="2">
    <source>
        <dbReference type="EMBL" id="ECC0688894.1"/>
    </source>
</evidence>
<dbReference type="EMBL" id="AAJERZ010000004">
    <property type="protein sequence ID" value="ECL0494270.1"/>
    <property type="molecule type" value="Genomic_DNA"/>
</dbReference>
<evidence type="ECO:0000313" key="3">
    <source>
        <dbReference type="EMBL" id="ECL0494270.1"/>
    </source>
</evidence>
<comment type="caution">
    <text evidence="2">The sequence shown here is derived from an EMBL/GenBank/DDBJ whole genome shotgun (WGS) entry which is preliminary data.</text>
</comment>
<reference evidence="2" key="1">
    <citation type="submission" date="2019-07" db="EMBL/GenBank/DDBJ databases">
        <authorList>
            <person name="Ashton P.M."/>
            <person name="Dallman T."/>
            <person name="Nair S."/>
            <person name="De Pinna E."/>
            <person name="Peters T."/>
            <person name="Grant K."/>
        </authorList>
    </citation>
    <scope>NUCLEOTIDE SEQUENCE</scope>
    <source>
        <strain evidence="3">762338</strain>
        <strain evidence="2">769168</strain>
    </source>
</reference>
<name>A0A3Z2GMP4_SALET</name>
<feature type="chain" id="PRO_5036348342" evidence="1">
    <location>
        <begin position="20"/>
        <end position="110"/>
    </location>
</feature>
<sequence length="110" mass="11874">MKRFIVLAVGAAVSFNVFAAEVFSVPTDSKASYTVLDKTRSGDMATITTKREGPSGVSYSKRLYDCKASTVKYLGSGDTIEQMNNSAADPNMAPIIDRSIAYYVGQKACR</sequence>